<protein>
    <submittedName>
        <fullName evidence="1">Uncharacterized protein</fullName>
    </submittedName>
</protein>
<sequence length="207" mass="22637">MFSVLEVRPSTIHTARPNSSAHLLQLNSPKFVYRSGTVIHAINNVLHALRSPSVVPIGAYTGIWLPMTRDECSITCTSRSPSLHCFDETSSRSVAPSSRPRCAVSTTSPLVASSAPSSSSTKLYSTLAFTHSSTLLSLLITRCPFTSFLAHAVSSLSSSRVYRILMTHTLNKSRHFTVPRHGVLLYNGAYSSLLHTHRNAQFRRAAP</sequence>
<keyword evidence="2" id="KW-1185">Reference proteome</keyword>
<comment type="caution">
    <text evidence="1">The sequence shown here is derived from an EMBL/GenBank/DDBJ whole genome shotgun (WGS) entry which is preliminary data.</text>
</comment>
<gene>
    <name evidence="1" type="ORF">BDN70DRAFT_939744</name>
</gene>
<accession>A0A9P5YJF6</accession>
<dbReference type="AlphaFoldDB" id="A0A9P5YJF6"/>
<dbReference type="EMBL" id="MU156021">
    <property type="protein sequence ID" value="KAF9470404.1"/>
    <property type="molecule type" value="Genomic_DNA"/>
</dbReference>
<evidence type="ECO:0000313" key="2">
    <source>
        <dbReference type="Proteomes" id="UP000807469"/>
    </source>
</evidence>
<dbReference type="Proteomes" id="UP000807469">
    <property type="component" value="Unassembled WGS sequence"/>
</dbReference>
<organism evidence="1 2">
    <name type="scientific">Pholiota conissans</name>
    <dbReference type="NCBI Taxonomy" id="109636"/>
    <lineage>
        <taxon>Eukaryota</taxon>
        <taxon>Fungi</taxon>
        <taxon>Dikarya</taxon>
        <taxon>Basidiomycota</taxon>
        <taxon>Agaricomycotina</taxon>
        <taxon>Agaricomycetes</taxon>
        <taxon>Agaricomycetidae</taxon>
        <taxon>Agaricales</taxon>
        <taxon>Agaricineae</taxon>
        <taxon>Strophariaceae</taxon>
        <taxon>Pholiota</taxon>
    </lineage>
</organism>
<reference evidence="1" key="1">
    <citation type="submission" date="2020-11" db="EMBL/GenBank/DDBJ databases">
        <authorList>
            <consortium name="DOE Joint Genome Institute"/>
            <person name="Ahrendt S."/>
            <person name="Riley R."/>
            <person name="Andreopoulos W."/>
            <person name="Labutti K."/>
            <person name="Pangilinan J."/>
            <person name="Ruiz-Duenas F.J."/>
            <person name="Barrasa J.M."/>
            <person name="Sanchez-Garcia M."/>
            <person name="Camarero S."/>
            <person name="Miyauchi S."/>
            <person name="Serrano A."/>
            <person name="Linde D."/>
            <person name="Babiker R."/>
            <person name="Drula E."/>
            <person name="Ayuso-Fernandez I."/>
            <person name="Pacheco R."/>
            <person name="Padilla G."/>
            <person name="Ferreira P."/>
            <person name="Barriuso J."/>
            <person name="Kellner H."/>
            <person name="Castanera R."/>
            <person name="Alfaro M."/>
            <person name="Ramirez L."/>
            <person name="Pisabarro A.G."/>
            <person name="Kuo A."/>
            <person name="Tritt A."/>
            <person name="Lipzen A."/>
            <person name="He G."/>
            <person name="Yan M."/>
            <person name="Ng V."/>
            <person name="Cullen D."/>
            <person name="Martin F."/>
            <person name="Rosso M.-N."/>
            <person name="Henrissat B."/>
            <person name="Hibbett D."/>
            <person name="Martinez A.T."/>
            <person name="Grigoriev I.V."/>
        </authorList>
    </citation>
    <scope>NUCLEOTIDE SEQUENCE</scope>
    <source>
        <strain evidence="1">CIRM-BRFM 674</strain>
    </source>
</reference>
<name>A0A9P5YJF6_9AGAR</name>
<evidence type="ECO:0000313" key="1">
    <source>
        <dbReference type="EMBL" id="KAF9470404.1"/>
    </source>
</evidence>
<proteinExistence type="predicted"/>